<feature type="domain" description="HD" evidence="3">
    <location>
        <begin position="23"/>
        <end position="185"/>
    </location>
</feature>
<dbReference type="Pfam" id="PF13023">
    <property type="entry name" value="HD_3"/>
    <property type="match status" value="1"/>
</dbReference>
<keyword evidence="1" id="KW-0479">Metal-binding</keyword>
<organism evidence="4 5">
    <name type="scientific">Candidatus Anaerobutyricum stercoripullorum</name>
    <dbReference type="NCBI Taxonomy" id="2838456"/>
    <lineage>
        <taxon>Bacteria</taxon>
        <taxon>Bacillati</taxon>
        <taxon>Bacillota</taxon>
        <taxon>Clostridia</taxon>
        <taxon>Lachnospirales</taxon>
        <taxon>Lachnospiraceae</taxon>
        <taxon>Anaerobutyricum</taxon>
    </lineage>
</organism>
<dbReference type="GO" id="GO:0005737">
    <property type="term" value="C:cytoplasm"/>
    <property type="evidence" value="ECO:0007669"/>
    <property type="project" value="TreeGrafter"/>
</dbReference>
<dbReference type="InterPro" id="IPR039356">
    <property type="entry name" value="YfbR/HDDC2"/>
</dbReference>
<comment type="caution">
    <text evidence="4">The sequence shown here is derived from an EMBL/GenBank/DDBJ whole genome shotgun (WGS) entry which is preliminary data.</text>
</comment>
<dbReference type="Gene3D" id="1.10.3210.10">
    <property type="entry name" value="Hypothetical protein af1432"/>
    <property type="match status" value="1"/>
</dbReference>
<dbReference type="SUPFAM" id="SSF109604">
    <property type="entry name" value="HD-domain/PDEase-like"/>
    <property type="match status" value="1"/>
</dbReference>
<reference evidence="4" key="1">
    <citation type="journal article" date="2021" name="PeerJ">
        <title>Extensive microbial diversity within the chicken gut microbiome revealed by metagenomics and culture.</title>
        <authorList>
            <person name="Gilroy R."/>
            <person name="Ravi A."/>
            <person name="Getino M."/>
            <person name="Pursley I."/>
            <person name="Horton D.L."/>
            <person name="Alikhan N.F."/>
            <person name="Baker D."/>
            <person name="Gharbi K."/>
            <person name="Hall N."/>
            <person name="Watson M."/>
            <person name="Adriaenssens E.M."/>
            <person name="Foster-Nyarko E."/>
            <person name="Jarju S."/>
            <person name="Secka A."/>
            <person name="Antonio M."/>
            <person name="Oren A."/>
            <person name="Chaudhuri R.R."/>
            <person name="La Ragione R."/>
            <person name="Hildebrand F."/>
            <person name="Pallen M.J."/>
        </authorList>
    </citation>
    <scope>NUCLEOTIDE SEQUENCE</scope>
    <source>
        <strain evidence="4">ChiSxjej3B15-1167</strain>
    </source>
</reference>
<evidence type="ECO:0000313" key="5">
    <source>
        <dbReference type="Proteomes" id="UP000886805"/>
    </source>
</evidence>
<dbReference type="Proteomes" id="UP000886805">
    <property type="component" value="Unassembled WGS sequence"/>
</dbReference>
<evidence type="ECO:0000259" key="3">
    <source>
        <dbReference type="Pfam" id="PF13023"/>
    </source>
</evidence>
<dbReference type="InterPro" id="IPR006674">
    <property type="entry name" value="HD_domain"/>
</dbReference>
<dbReference type="PANTHER" id="PTHR11845">
    <property type="entry name" value="5'-DEOXYNUCLEOTIDASE HDDC2"/>
    <property type="match status" value="1"/>
</dbReference>
<proteinExistence type="predicted"/>
<dbReference type="GO" id="GO:0046872">
    <property type="term" value="F:metal ion binding"/>
    <property type="evidence" value="ECO:0007669"/>
    <property type="project" value="UniProtKB-KW"/>
</dbReference>
<reference evidence="4" key="2">
    <citation type="submission" date="2021-04" db="EMBL/GenBank/DDBJ databases">
        <authorList>
            <person name="Gilroy R."/>
        </authorList>
    </citation>
    <scope>NUCLEOTIDE SEQUENCE</scope>
    <source>
        <strain evidence="4">ChiSxjej3B15-1167</strain>
    </source>
</reference>
<name>A0A9D1X3X4_9FIRM</name>
<evidence type="ECO:0000313" key="4">
    <source>
        <dbReference type="EMBL" id="HIX72126.1"/>
    </source>
</evidence>
<keyword evidence="2" id="KW-0378">Hydrolase</keyword>
<dbReference type="PANTHER" id="PTHR11845:SF13">
    <property type="entry name" value="5'-DEOXYNUCLEOTIDASE HDDC2"/>
    <property type="match status" value="1"/>
</dbReference>
<accession>A0A9D1X3X4</accession>
<evidence type="ECO:0000256" key="2">
    <source>
        <dbReference type="ARBA" id="ARBA00022801"/>
    </source>
</evidence>
<dbReference type="GO" id="GO:0002953">
    <property type="term" value="F:5'-deoxynucleotidase activity"/>
    <property type="evidence" value="ECO:0007669"/>
    <property type="project" value="InterPro"/>
</dbReference>
<evidence type="ECO:0000256" key="1">
    <source>
        <dbReference type="ARBA" id="ARBA00022723"/>
    </source>
</evidence>
<dbReference type="AlphaFoldDB" id="A0A9D1X3X4"/>
<sequence>MREIPAPADADRLRRQMAFCLEIDKEKFIGRQTYLSDGVRKENDAEHAWHMAIMTLLLSEYSNEKIDVLKTIGMLLIHDLVEIDAGDTYAYDEEAKKTQHAREMAAAERIFGLLPEDQGSRLKSWWEEFESGDTPEARFARTMDHVQPLMLNAATEGKSWEEHGIHLSQILNRNQETARGSEQLWQYARENFIEPNLRAGRIIEP</sequence>
<protein>
    <submittedName>
        <fullName evidence="4">HD domain-containing protein</fullName>
    </submittedName>
</protein>
<dbReference type="EMBL" id="DXEQ01000107">
    <property type="protein sequence ID" value="HIX72126.1"/>
    <property type="molecule type" value="Genomic_DNA"/>
</dbReference>
<gene>
    <name evidence="4" type="ORF">H9849_03795</name>
</gene>